<feature type="chain" id="PRO_5011545598" description="Inhibitor of g-type lysozyme" evidence="1">
    <location>
        <begin position="24"/>
        <end position="221"/>
    </location>
</feature>
<evidence type="ECO:0008006" key="4">
    <source>
        <dbReference type="Google" id="ProtNLM"/>
    </source>
</evidence>
<dbReference type="AlphaFoldDB" id="A0A1G6B422"/>
<evidence type="ECO:0000313" key="2">
    <source>
        <dbReference type="EMBL" id="SDB15342.1"/>
    </source>
</evidence>
<evidence type="ECO:0000313" key="3">
    <source>
        <dbReference type="Proteomes" id="UP000199071"/>
    </source>
</evidence>
<evidence type="ECO:0000256" key="1">
    <source>
        <dbReference type="SAM" id="SignalP"/>
    </source>
</evidence>
<accession>A0A1G6B422</accession>
<reference evidence="2 3" key="1">
    <citation type="submission" date="2016-10" db="EMBL/GenBank/DDBJ databases">
        <authorList>
            <person name="de Groot N.N."/>
        </authorList>
    </citation>
    <scope>NUCLEOTIDE SEQUENCE [LARGE SCALE GENOMIC DNA]</scope>
    <source>
        <strain evidence="2 3">ATCC 35022</strain>
    </source>
</reference>
<keyword evidence="3" id="KW-1185">Reference proteome</keyword>
<dbReference type="EMBL" id="FMXQ01000002">
    <property type="protein sequence ID" value="SDB15342.1"/>
    <property type="molecule type" value="Genomic_DNA"/>
</dbReference>
<gene>
    <name evidence="2" type="ORF">SAMN02982931_01197</name>
</gene>
<dbReference type="STRING" id="665467.SAMN02982931_01197"/>
<organism evidence="2 3">
    <name type="scientific">Bauldia litoralis</name>
    <dbReference type="NCBI Taxonomy" id="665467"/>
    <lineage>
        <taxon>Bacteria</taxon>
        <taxon>Pseudomonadati</taxon>
        <taxon>Pseudomonadota</taxon>
        <taxon>Alphaproteobacteria</taxon>
        <taxon>Hyphomicrobiales</taxon>
        <taxon>Kaistiaceae</taxon>
        <taxon>Bauldia</taxon>
    </lineage>
</organism>
<keyword evidence="1" id="KW-0732">Signal</keyword>
<protein>
    <recommendedName>
        <fullName evidence="4">Inhibitor of g-type lysozyme</fullName>
    </recommendedName>
</protein>
<dbReference type="Proteomes" id="UP000199071">
    <property type="component" value="Unassembled WGS sequence"/>
</dbReference>
<proteinExistence type="predicted"/>
<name>A0A1G6B422_9HYPH</name>
<dbReference type="Gene3D" id="2.60.120.380">
    <property type="match status" value="1"/>
</dbReference>
<dbReference type="RefSeq" id="WP_210185548.1">
    <property type="nucleotide sequence ID" value="NZ_FMXQ01000002.1"/>
</dbReference>
<sequence length="221" mass="22752">MKVVLGFTAVICFAFGATPPALAAEQDAIDGCIDKVRATGGPDAAGGGEVLSSEYSEAGTLVRLRDAGGTVWECIAYDDGAVGDLRVVEAADDGEGAMAGAEDHGGGARAGTKVTRVEFEAGNDNASKTGKITGHGYHDYVLGARAGQRMGVSLITKGTCYFNIEAPGSDGAAIYNGSMDGPDAVNIKLPKDGDYTIRVYLMGNDRDSGATVHYQLSMTIM</sequence>
<feature type="signal peptide" evidence="1">
    <location>
        <begin position="1"/>
        <end position="23"/>
    </location>
</feature>